<dbReference type="GO" id="GO:0006644">
    <property type="term" value="P:phospholipid metabolic process"/>
    <property type="evidence" value="ECO:0007669"/>
    <property type="project" value="InterPro"/>
</dbReference>
<keyword evidence="2" id="KW-0964">Secreted</keyword>
<sequence>MRKKGIPCLYGNWCGPGCSGPGAPISPVDACCKAHDICYGENGYFSKSCDDKLIHCLQPYVVQGNKWAILISNWFRH</sequence>
<dbReference type="OrthoDB" id="5125543at2"/>
<dbReference type="InterPro" id="IPR036444">
    <property type="entry name" value="PLipase_A2_dom_sf"/>
</dbReference>
<evidence type="ECO:0000313" key="3">
    <source>
        <dbReference type="EMBL" id="PAB60195.1"/>
    </source>
</evidence>
<dbReference type="SUPFAM" id="SSF48619">
    <property type="entry name" value="Phospholipase A2, PLA2"/>
    <property type="match status" value="1"/>
</dbReference>
<dbReference type="GO" id="GO:0004623">
    <property type="term" value="F:phospholipase A2 activity"/>
    <property type="evidence" value="ECO:0007669"/>
    <property type="project" value="InterPro"/>
</dbReference>
<comment type="subcellular location">
    <subcellularLocation>
        <location evidence="1">Secreted</location>
    </subcellularLocation>
</comment>
<dbReference type="PROSITE" id="PS00118">
    <property type="entry name" value="PA2_HIS"/>
    <property type="match status" value="1"/>
</dbReference>
<keyword evidence="4" id="KW-1185">Reference proteome</keyword>
<evidence type="ECO:0000256" key="1">
    <source>
        <dbReference type="ARBA" id="ARBA00004613"/>
    </source>
</evidence>
<dbReference type="AlphaFoldDB" id="A0A267MMU8"/>
<organism evidence="3 4">
    <name type="scientific">Anaeromicrobium sediminis</name>
    <dbReference type="NCBI Taxonomy" id="1478221"/>
    <lineage>
        <taxon>Bacteria</taxon>
        <taxon>Bacillati</taxon>
        <taxon>Bacillota</taxon>
        <taxon>Clostridia</taxon>
        <taxon>Peptostreptococcales</taxon>
        <taxon>Thermotaleaceae</taxon>
        <taxon>Anaeromicrobium</taxon>
    </lineage>
</organism>
<comment type="caution">
    <text evidence="3">The sequence shown here is derived from an EMBL/GenBank/DDBJ whole genome shotgun (WGS) entry which is preliminary data.</text>
</comment>
<protein>
    <recommendedName>
        <fullName evidence="5">Phospholipase</fullName>
    </recommendedName>
</protein>
<dbReference type="Proteomes" id="UP000216024">
    <property type="component" value="Unassembled WGS sequence"/>
</dbReference>
<evidence type="ECO:0000313" key="4">
    <source>
        <dbReference type="Proteomes" id="UP000216024"/>
    </source>
</evidence>
<dbReference type="GO" id="GO:0050482">
    <property type="term" value="P:arachidonate secretion"/>
    <property type="evidence" value="ECO:0007669"/>
    <property type="project" value="InterPro"/>
</dbReference>
<accession>A0A267MMU8</accession>
<name>A0A267MMU8_9FIRM</name>
<reference evidence="3 4" key="1">
    <citation type="submission" date="2017-06" db="EMBL/GenBank/DDBJ databases">
        <title>Draft genome sequence of anaerobic fermentative bacterium Anaeromicrobium sediminis DY2726D isolated from West Pacific Ocean sediments.</title>
        <authorList>
            <person name="Zeng X."/>
        </authorList>
    </citation>
    <scope>NUCLEOTIDE SEQUENCE [LARGE SCALE GENOMIC DNA]</scope>
    <source>
        <strain evidence="3 4">DY2726D</strain>
    </source>
</reference>
<evidence type="ECO:0000256" key="2">
    <source>
        <dbReference type="ARBA" id="ARBA00022525"/>
    </source>
</evidence>
<dbReference type="Gene3D" id="1.20.90.10">
    <property type="entry name" value="Phospholipase A2 domain"/>
    <property type="match status" value="1"/>
</dbReference>
<evidence type="ECO:0008006" key="5">
    <source>
        <dbReference type="Google" id="ProtNLM"/>
    </source>
</evidence>
<dbReference type="EMBL" id="NIBG01000004">
    <property type="protein sequence ID" value="PAB60195.1"/>
    <property type="molecule type" value="Genomic_DNA"/>
</dbReference>
<gene>
    <name evidence="3" type="ORF">CCE28_07210</name>
</gene>
<dbReference type="InterPro" id="IPR033113">
    <property type="entry name" value="PLA2_histidine"/>
</dbReference>
<proteinExistence type="predicted"/>
<dbReference type="GO" id="GO:0005576">
    <property type="term" value="C:extracellular region"/>
    <property type="evidence" value="ECO:0007669"/>
    <property type="project" value="UniProtKB-SubCell"/>
</dbReference>